<reference evidence="1" key="1">
    <citation type="submission" date="2020-05" db="EMBL/GenBank/DDBJ databases">
        <title>Phylogenomic resolution of chytrid fungi.</title>
        <authorList>
            <person name="Stajich J.E."/>
            <person name="Amses K."/>
            <person name="Simmons R."/>
            <person name="Seto K."/>
            <person name="Myers J."/>
            <person name="Bonds A."/>
            <person name="Quandt C.A."/>
            <person name="Barry K."/>
            <person name="Liu P."/>
            <person name="Grigoriev I."/>
            <person name="Longcore J.E."/>
            <person name="James T.Y."/>
        </authorList>
    </citation>
    <scope>NUCLEOTIDE SEQUENCE</scope>
    <source>
        <strain evidence="1">JEL0513</strain>
    </source>
</reference>
<sequence length="57" mass="6445">DPLIKKAIGSLPAAILLEADVGDRPTFPLTFIAQVLFSKLRRSYKILKFFINQNIEI</sequence>
<gene>
    <name evidence="1" type="ORF">HK100_005214</name>
</gene>
<organism evidence="1 2">
    <name type="scientific">Physocladia obscura</name>
    <dbReference type="NCBI Taxonomy" id="109957"/>
    <lineage>
        <taxon>Eukaryota</taxon>
        <taxon>Fungi</taxon>
        <taxon>Fungi incertae sedis</taxon>
        <taxon>Chytridiomycota</taxon>
        <taxon>Chytridiomycota incertae sedis</taxon>
        <taxon>Chytridiomycetes</taxon>
        <taxon>Chytridiales</taxon>
        <taxon>Chytriomycetaceae</taxon>
        <taxon>Physocladia</taxon>
    </lineage>
</organism>
<keyword evidence="2" id="KW-1185">Reference proteome</keyword>
<accession>A0AAD5TBU7</accession>
<evidence type="ECO:0000313" key="2">
    <source>
        <dbReference type="Proteomes" id="UP001211907"/>
    </source>
</evidence>
<evidence type="ECO:0000313" key="1">
    <source>
        <dbReference type="EMBL" id="KAJ3132556.1"/>
    </source>
</evidence>
<dbReference type="Proteomes" id="UP001211907">
    <property type="component" value="Unassembled WGS sequence"/>
</dbReference>
<protein>
    <submittedName>
        <fullName evidence="1">Uncharacterized protein</fullName>
    </submittedName>
</protein>
<comment type="caution">
    <text evidence="1">The sequence shown here is derived from an EMBL/GenBank/DDBJ whole genome shotgun (WGS) entry which is preliminary data.</text>
</comment>
<proteinExistence type="predicted"/>
<name>A0AAD5TBU7_9FUNG</name>
<dbReference type="EMBL" id="JADGJH010000246">
    <property type="protein sequence ID" value="KAJ3132556.1"/>
    <property type="molecule type" value="Genomic_DNA"/>
</dbReference>
<dbReference type="AlphaFoldDB" id="A0AAD5TBU7"/>
<feature type="non-terminal residue" evidence="1">
    <location>
        <position position="1"/>
    </location>
</feature>